<protein>
    <submittedName>
        <fullName evidence="2">Flagellar protein FlaG</fullName>
    </submittedName>
</protein>
<dbReference type="EMBL" id="SWCO01000001">
    <property type="protein sequence ID" value="TKB04935.1"/>
    <property type="molecule type" value="Genomic_DNA"/>
</dbReference>
<feature type="compositionally biased region" description="Polar residues" evidence="1">
    <location>
        <begin position="1"/>
        <end position="27"/>
    </location>
</feature>
<evidence type="ECO:0000313" key="2">
    <source>
        <dbReference type="EMBL" id="TKB04935.1"/>
    </source>
</evidence>
<evidence type="ECO:0000256" key="1">
    <source>
        <dbReference type="SAM" id="MobiDB-lite"/>
    </source>
</evidence>
<sequence>MEIPNIQNGQPFASKTGIGVTTDNAASTVPPVRDNLSSPKEAQSGATNNIDERNKTSLSQQVEAELENENSSQGLSQDADNQGGERNAASLEEAVAKVESFLTVQNRDLTFSIDENTNRSVVTVKDGQSGDVIRQIPSEELLKLAERIQELQQDVGNSVGVFINNQV</sequence>
<dbReference type="Proteomes" id="UP000305471">
    <property type="component" value="Unassembled WGS sequence"/>
</dbReference>
<keyword evidence="2" id="KW-0969">Cilium</keyword>
<accession>A0A4V5NNR4</accession>
<organism evidence="2 3">
    <name type="scientific">Alteromonas portus</name>
    <dbReference type="NCBI Taxonomy" id="2565549"/>
    <lineage>
        <taxon>Bacteria</taxon>
        <taxon>Pseudomonadati</taxon>
        <taxon>Pseudomonadota</taxon>
        <taxon>Gammaproteobacteria</taxon>
        <taxon>Alteromonadales</taxon>
        <taxon>Alteromonadaceae</taxon>
        <taxon>Alteromonas/Salinimonas group</taxon>
        <taxon>Alteromonas</taxon>
    </lineage>
</organism>
<dbReference type="SUPFAM" id="SSF160214">
    <property type="entry name" value="FlaG-like"/>
    <property type="match status" value="1"/>
</dbReference>
<reference evidence="2 3" key="1">
    <citation type="submission" date="2019-04" db="EMBL/GenBank/DDBJ databases">
        <title>Alteromonas portus sp. nov., an alginate lyase-excreting marine bacterium.</title>
        <authorList>
            <person name="Huang H."/>
            <person name="Mo K."/>
            <person name="Bao S."/>
        </authorList>
    </citation>
    <scope>NUCLEOTIDE SEQUENCE [LARGE SCALE GENOMIC DNA]</scope>
    <source>
        <strain evidence="2 3">HB161718</strain>
    </source>
</reference>
<keyword evidence="2" id="KW-0282">Flagellum</keyword>
<keyword evidence="2" id="KW-0966">Cell projection</keyword>
<dbReference type="PANTHER" id="PTHR37166:SF1">
    <property type="entry name" value="PROTEIN FLAG"/>
    <property type="match status" value="1"/>
</dbReference>
<evidence type="ECO:0000313" key="3">
    <source>
        <dbReference type="Proteomes" id="UP000305471"/>
    </source>
</evidence>
<feature type="compositionally biased region" description="Polar residues" evidence="1">
    <location>
        <begin position="69"/>
        <end position="80"/>
    </location>
</feature>
<dbReference type="InterPro" id="IPR005186">
    <property type="entry name" value="FlaG"/>
</dbReference>
<dbReference type="Gene3D" id="3.30.160.170">
    <property type="entry name" value="FlaG-like"/>
    <property type="match status" value="1"/>
</dbReference>
<dbReference type="AlphaFoldDB" id="A0A4V5NNR4"/>
<dbReference type="PANTHER" id="PTHR37166">
    <property type="entry name" value="PROTEIN FLAG"/>
    <property type="match status" value="1"/>
</dbReference>
<feature type="region of interest" description="Disordered" evidence="1">
    <location>
        <begin position="1"/>
        <end position="90"/>
    </location>
</feature>
<feature type="compositionally biased region" description="Polar residues" evidence="1">
    <location>
        <begin position="35"/>
        <end position="49"/>
    </location>
</feature>
<dbReference type="Pfam" id="PF03646">
    <property type="entry name" value="FlaG"/>
    <property type="match status" value="1"/>
</dbReference>
<comment type="caution">
    <text evidence="2">The sequence shown here is derived from an EMBL/GenBank/DDBJ whole genome shotgun (WGS) entry which is preliminary data.</text>
</comment>
<gene>
    <name evidence="2" type="ORF">E5672_02250</name>
</gene>
<dbReference type="OrthoDB" id="5741693at2"/>
<dbReference type="RefSeq" id="WP_136780733.1">
    <property type="nucleotide sequence ID" value="NZ_SWCO01000001.1"/>
</dbReference>
<keyword evidence="3" id="KW-1185">Reference proteome</keyword>
<dbReference type="InterPro" id="IPR035924">
    <property type="entry name" value="FlaG-like_sf"/>
</dbReference>
<proteinExistence type="predicted"/>
<name>A0A4V5NNR4_9ALTE</name>